<evidence type="ECO:0000313" key="1">
    <source>
        <dbReference type="EMBL" id="SPP66746.1"/>
    </source>
</evidence>
<reference evidence="2" key="1">
    <citation type="submission" date="2018-04" db="EMBL/GenBank/DDBJ databases">
        <authorList>
            <person name="Lucker S."/>
            <person name="Sakoula D."/>
        </authorList>
    </citation>
    <scope>NUCLEOTIDE SEQUENCE [LARGE SCALE GENOMIC DNA]</scope>
</reference>
<sequence length="126" mass="13664">MVQDVIRYPRKAEQNTGLQTPVRTHLAKSLKSFRPVLSRVAGLPPHLFCSHPSNVRVQVLPPESRDIELSAIPAIVSGNLNTAATVAPPTYPKGGEVHALSNVSPSSRRNVFLEERSFGSTATVIE</sequence>
<gene>
    <name evidence="1" type="ORF">NITLEN_90001</name>
</gene>
<evidence type="ECO:0000313" key="2">
    <source>
        <dbReference type="Proteomes" id="UP000248168"/>
    </source>
</evidence>
<dbReference type="AlphaFoldDB" id="A0A330LCN8"/>
<dbReference type="InParanoid" id="A0A330LCN8"/>
<keyword evidence="2" id="KW-1185">Reference proteome</keyword>
<accession>A0A330LCN8</accession>
<organism evidence="1 2">
    <name type="scientific">Nitrospira lenta</name>
    <dbReference type="NCBI Taxonomy" id="1436998"/>
    <lineage>
        <taxon>Bacteria</taxon>
        <taxon>Pseudomonadati</taxon>
        <taxon>Nitrospirota</taxon>
        <taxon>Nitrospiria</taxon>
        <taxon>Nitrospirales</taxon>
        <taxon>Nitrospiraceae</taxon>
        <taxon>Nitrospira</taxon>
    </lineage>
</organism>
<dbReference type="EMBL" id="OUNR01000022">
    <property type="protein sequence ID" value="SPP66746.1"/>
    <property type="molecule type" value="Genomic_DNA"/>
</dbReference>
<name>A0A330LCN8_9BACT</name>
<dbReference type="Proteomes" id="UP000248168">
    <property type="component" value="Unassembled WGS sequence"/>
</dbReference>
<protein>
    <submittedName>
        <fullName evidence="1">Uncharacterized protein</fullName>
    </submittedName>
</protein>
<proteinExistence type="predicted"/>